<name>A0A0D7ASH5_9AGAR</name>
<proteinExistence type="predicted"/>
<feature type="non-terminal residue" evidence="1">
    <location>
        <position position="143"/>
    </location>
</feature>
<keyword evidence="2" id="KW-1185">Reference proteome</keyword>
<dbReference type="Proteomes" id="UP000054007">
    <property type="component" value="Unassembled WGS sequence"/>
</dbReference>
<accession>A0A0D7ASH5</accession>
<sequence>MYKRVGQKIKPVSGTFPQEARVERRIPEDPIKSLPILPTHPPEFIPTAKLTKERMAEFQLSKDNFLLPEEVKLFQHILQLNEEALAFEDQDRGTLKQSYFSDYIMPVVPHTPWEYRNIPIPAGIRDKVIDVLKKKIDAGAYEP</sequence>
<dbReference type="EMBL" id="KN880979">
    <property type="protein sequence ID" value="KIY61308.1"/>
    <property type="molecule type" value="Genomic_DNA"/>
</dbReference>
<evidence type="ECO:0000313" key="1">
    <source>
        <dbReference type="EMBL" id="KIY61308.1"/>
    </source>
</evidence>
<dbReference type="OrthoDB" id="5599163at2759"/>
<dbReference type="STRING" id="1314674.A0A0D7ASH5"/>
<gene>
    <name evidence="1" type="ORF">CYLTODRAFT_363075</name>
</gene>
<organism evidence="1 2">
    <name type="scientific">Cylindrobasidium torrendii FP15055 ss-10</name>
    <dbReference type="NCBI Taxonomy" id="1314674"/>
    <lineage>
        <taxon>Eukaryota</taxon>
        <taxon>Fungi</taxon>
        <taxon>Dikarya</taxon>
        <taxon>Basidiomycota</taxon>
        <taxon>Agaricomycotina</taxon>
        <taxon>Agaricomycetes</taxon>
        <taxon>Agaricomycetidae</taxon>
        <taxon>Agaricales</taxon>
        <taxon>Marasmiineae</taxon>
        <taxon>Physalacriaceae</taxon>
        <taxon>Cylindrobasidium</taxon>
    </lineage>
</organism>
<reference evidence="1 2" key="1">
    <citation type="journal article" date="2015" name="Fungal Genet. Biol.">
        <title>Evolution of novel wood decay mechanisms in Agaricales revealed by the genome sequences of Fistulina hepatica and Cylindrobasidium torrendii.</title>
        <authorList>
            <person name="Floudas D."/>
            <person name="Held B.W."/>
            <person name="Riley R."/>
            <person name="Nagy L.G."/>
            <person name="Koehler G."/>
            <person name="Ransdell A.S."/>
            <person name="Younus H."/>
            <person name="Chow J."/>
            <person name="Chiniquy J."/>
            <person name="Lipzen A."/>
            <person name="Tritt A."/>
            <person name="Sun H."/>
            <person name="Haridas S."/>
            <person name="LaButti K."/>
            <person name="Ohm R.A."/>
            <person name="Kues U."/>
            <person name="Blanchette R.A."/>
            <person name="Grigoriev I.V."/>
            <person name="Minto R.E."/>
            <person name="Hibbett D.S."/>
        </authorList>
    </citation>
    <scope>NUCLEOTIDE SEQUENCE [LARGE SCALE GENOMIC DNA]</scope>
    <source>
        <strain evidence="1 2">FP15055 ss-10</strain>
    </source>
</reference>
<evidence type="ECO:0000313" key="2">
    <source>
        <dbReference type="Proteomes" id="UP000054007"/>
    </source>
</evidence>
<protein>
    <submittedName>
        <fullName evidence="1">Uncharacterized protein</fullName>
    </submittedName>
</protein>
<dbReference type="AlphaFoldDB" id="A0A0D7ASH5"/>